<dbReference type="Proteomes" id="UP000694888">
    <property type="component" value="Unplaced"/>
</dbReference>
<evidence type="ECO:0000313" key="1">
    <source>
        <dbReference type="Proteomes" id="UP000694888"/>
    </source>
</evidence>
<gene>
    <name evidence="2" type="primary">LOC106013431</name>
</gene>
<organism evidence="1 2">
    <name type="scientific">Aplysia californica</name>
    <name type="common">California sea hare</name>
    <dbReference type="NCBI Taxonomy" id="6500"/>
    <lineage>
        <taxon>Eukaryota</taxon>
        <taxon>Metazoa</taxon>
        <taxon>Spiralia</taxon>
        <taxon>Lophotrochozoa</taxon>
        <taxon>Mollusca</taxon>
        <taxon>Gastropoda</taxon>
        <taxon>Heterobranchia</taxon>
        <taxon>Euthyneura</taxon>
        <taxon>Tectipleura</taxon>
        <taxon>Aplysiida</taxon>
        <taxon>Aplysioidea</taxon>
        <taxon>Aplysiidae</taxon>
        <taxon>Aplysia</taxon>
    </lineage>
</organism>
<keyword evidence="1" id="KW-1185">Reference proteome</keyword>
<dbReference type="RefSeq" id="XP_012944605.2">
    <property type="nucleotide sequence ID" value="XM_013089151.2"/>
</dbReference>
<reference evidence="2" key="1">
    <citation type="submission" date="2025-08" db="UniProtKB">
        <authorList>
            <consortium name="RefSeq"/>
        </authorList>
    </citation>
    <scope>IDENTIFICATION</scope>
</reference>
<protein>
    <submittedName>
        <fullName evidence="2">Uncharacterized protein LOC106013431</fullName>
    </submittedName>
</protein>
<dbReference type="GeneID" id="106013431"/>
<name>A0ABM1ABM5_APLCA</name>
<sequence length="132" mass="14823">MANSSDQLLGTWRLLVSEIEGVDTEFAAALMNLDEATETHVGFLKRPYDVTYSRTDDGKYWISVAFHDPSIVKPPIGPFTFGTPVYTQPPSLSKREVMLITEVENGWQAYNFLQSTCVLFTESMLVRPGGQR</sequence>
<accession>A0ABM1ABM5</accession>
<feature type="non-terminal residue" evidence="2">
    <location>
        <position position="132"/>
    </location>
</feature>
<proteinExistence type="predicted"/>
<evidence type="ECO:0000313" key="2">
    <source>
        <dbReference type="RefSeq" id="XP_012944605.2"/>
    </source>
</evidence>